<dbReference type="Proteomes" id="UP000548304">
    <property type="component" value="Unassembled WGS sequence"/>
</dbReference>
<keyword evidence="2" id="KW-0472">Membrane</keyword>
<evidence type="ECO:0000256" key="1">
    <source>
        <dbReference type="SAM" id="MobiDB-lite"/>
    </source>
</evidence>
<evidence type="ECO:0000313" key="4">
    <source>
        <dbReference type="Proteomes" id="UP000548304"/>
    </source>
</evidence>
<keyword evidence="2" id="KW-1133">Transmembrane helix</keyword>
<evidence type="ECO:0000256" key="2">
    <source>
        <dbReference type="SAM" id="Phobius"/>
    </source>
</evidence>
<proteinExistence type="predicted"/>
<comment type="caution">
    <text evidence="3">The sequence shown here is derived from an EMBL/GenBank/DDBJ whole genome shotgun (WGS) entry which is preliminary data.</text>
</comment>
<dbReference type="AlphaFoldDB" id="A0A852YYC7"/>
<sequence>MAAVHLKPELADRIGENYLNAPREALPPPQGTDAVLVLTQALVARRRRRMRDVLVLVLVLVAGLVAIPYSFAFLFGWGALWLFWSLAFASRQLWTGAPRKPRADEEETSIIGLVSTLAFFVGWLSYTWIGVRVSTTLAGLSTSADDGFGTGSAESTTSAPWAVAVLLPVLLFVLCAVAIFAVLLLDKWVTRHLIASGGNRTPVGTNSVVAKLADSLIAGVTRRHSALLEDVARKGDESSVLPHAGWHAFVGHGHRVNAWTLPLVLRARDRTERTPTLHPRELYSAVTSELHSMQDSDLLTPSRRLRELRVSPQIVVNTENLHRNWHTPTAQALLSRDNGLPVSDVDQETMDLLVDEDLEWVRHFQRTSVLSWNSDLLVSTLFNIGCDDRTLYLEWNAYCLYPMAPRYRLRGVAGNSTREVAATALLEFCQLLGSIAWRWRTLLGSLPHRRITSEGSGEVRSIRELAADEECVNEFQDLDGQRHITLLQERTLSAVRNHLVERGFSTEALEEQATRIINNTTNNFHGSQFLGAQNFGANGTATAVPTSSTATHGPGRESG</sequence>
<dbReference type="RefSeq" id="WP_179536453.1">
    <property type="nucleotide sequence ID" value="NZ_JACBYW010000006.1"/>
</dbReference>
<keyword evidence="4" id="KW-1185">Reference proteome</keyword>
<reference evidence="3 4" key="1">
    <citation type="submission" date="2020-07" db="EMBL/GenBank/DDBJ databases">
        <title>Genomic Encyclopedia of Type Strains, Phase III (KMG-III): the genomes of soil and plant-associated and newly described type strains.</title>
        <authorList>
            <person name="Whitman W."/>
        </authorList>
    </citation>
    <scope>NUCLEOTIDE SEQUENCE [LARGE SCALE GENOMIC DNA]</scope>
    <source>
        <strain evidence="3 4">CECT 8576</strain>
    </source>
</reference>
<keyword evidence="2" id="KW-0812">Transmembrane</keyword>
<gene>
    <name evidence="3" type="ORF">FHR84_003443</name>
</gene>
<organism evidence="3 4">
    <name type="scientific">Actinopolyspora biskrensis</name>
    <dbReference type="NCBI Taxonomy" id="1470178"/>
    <lineage>
        <taxon>Bacteria</taxon>
        <taxon>Bacillati</taxon>
        <taxon>Actinomycetota</taxon>
        <taxon>Actinomycetes</taxon>
        <taxon>Actinopolysporales</taxon>
        <taxon>Actinopolysporaceae</taxon>
        <taxon>Actinopolyspora</taxon>
    </lineage>
</organism>
<feature type="region of interest" description="Disordered" evidence="1">
    <location>
        <begin position="540"/>
        <end position="559"/>
    </location>
</feature>
<feature type="transmembrane region" description="Helical" evidence="2">
    <location>
        <begin position="161"/>
        <end position="185"/>
    </location>
</feature>
<evidence type="ECO:0000313" key="3">
    <source>
        <dbReference type="EMBL" id="NYH80094.1"/>
    </source>
</evidence>
<feature type="compositionally biased region" description="Low complexity" evidence="1">
    <location>
        <begin position="540"/>
        <end position="551"/>
    </location>
</feature>
<feature type="transmembrane region" description="Helical" evidence="2">
    <location>
        <begin position="109"/>
        <end position="129"/>
    </location>
</feature>
<feature type="transmembrane region" description="Helical" evidence="2">
    <location>
        <begin position="53"/>
        <end position="72"/>
    </location>
</feature>
<dbReference type="EMBL" id="JACBYW010000006">
    <property type="protein sequence ID" value="NYH80094.1"/>
    <property type="molecule type" value="Genomic_DNA"/>
</dbReference>
<accession>A0A852YYC7</accession>
<protein>
    <submittedName>
        <fullName evidence="3">Uncharacterized protein</fullName>
    </submittedName>
</protein>
<name>A0A852YYC7_9ACTN</name>